<protein>
    <submittedName>
        <fullName evidence="2">Uncharacterized protein</fullName>
    </submittedName>
</protein>
<gene>
    <name evidence="2" type="ORF">EV668_0242</name>
</gene>
<dbReference type="Proteomes" id="UP000295122">
    <property type="component" value="Unassembled WGS sequence"/>
</dbReference>
<feature type="region of interest" description="Disordered" evidence="1">
    <location>
        <begin position="48"/>
        <end position="67"/>
    </location>
</feature>
<proteinExistence type="predicted"/>
<keyword evidence="3" id="KW-1185">Reference proteome</keyword>
<dbReference type="AlphaFoldDB" id="A0A4R7C8E9"/>
<accession>A0A4R7C8E9</accession>
<comment type="caution">
    <text evidence="2">The sequence shown here is derived from an EMBL/GenBank/DDBJ whole genome shotgun (WGS) entry which is preliminary data.</text>
</comment>
<evidence type="ECO:0000256" key="1">
    <source>
        <dbReference type="SAM" id="MobiDB-lite"/>
    </source>
</evidence>
<name>A0A4R7C8E9_9HYPH</name>
<reference evidence="2 3" key="1">
    <citation type="submission" date="2019-03" db="EMBL/GenBank/DDBJ databases">
        <title>Genomic Encyclopedia of Type Strains, Phase IV (KMG-IV): sequencing the most valuable type-strain genomes for metagenomic binning, comparative biology and taxonomic classification.</title>
        <authorList>
            <person name="Goeker M."/>
        </authorList>
    </citation>
    <scope>NUCLEOTIDE SEQUENCE [LARGE SCALE GENOMIC DNA]</scope>
    <source>
        <strain evidence="2 3">DSM 25903</strain>
    </source>
</reference>
<evidence type="ECO:0000313" key="3">
    <source>
        <dbReference type="Proteomes" id="UP000295122"/>
    </source>
</evidence>
<dbReference type="EMBL" id="SNZR01000011">
    <property type="protein sequence ID" value="TDR92997.1"/>
    <property type="molecule type" value="Genomic_DNA"/>
</dbReference>
<sequence length="67" mass="7555">MPAVVTRQVWQPRLGRDLTDEDARQIMHNVTGFFGVLAEWSRAERLAAANDTATPAKPIEGEVRHDR</sequence>
<evidence type="ECO:0000313" key="2">
    <source>
        <dbReference type="EMBL" id="TDR92997.1"/>
    </source>
</evidence>
<organism evidence="2 3">
    <name type="scientific">Enterovirga rhinocerotis</name>
    <dbReference type="NCBI Taxonomy" id="1339210"/>
    <lineage>
        <taxon>Bacteria</taxon>
        <taxon>Pseudomonadati</taxon>
        <taxon>Pseudomonadota</taxon>
        <taxon>Alphaproteobacteria</taxon>
        <taxon>Hyphomicrobiales</taxon>
        <taxon>Methylobacteriaceae</taxon>
        <taxon>Enterovirga</taxon>
    </lineage>
</organism>